<dbReference type="EMBL" id="JBEZFP010000007">
    <property type="protein sequence ID" value="MEU8132748.1"/>
    <property type="molecule type" value="Genomic_DNA"/>
</dbReference>
<evidence type="ECO:0000313" key="3">
    <source>
        <dbReference type="EMBL" id="MEU8132748.1"/>
    </source>
</evidence>
<dbReference type="InterPro" id="IPR018376">
    <property type="entry name" value="Enoyl-CoA_hyd/isom_CS"/>
</dbReference>
<organism evidence="3 4">
    <name type="scientific">Streptodolium elevatio</name>
    <dbReference type="NCBI Taxonomy" id="3157996"/>
    <lineage>
        <taxon>Bacteria</taxon>
        <taxon>Bacillati</taxon>
        <taxon>Actinomycetota</taxon>
        <taxon>Actinomycetes</taxon>
        <taxon>Kitasatosporales</taxon>
        <taxon>Streptomycetaceae</taxon>
        <taxon>Streptodolium</taxon>
    </lineage>
</organism>
<dbReference type="Proteomes" id="UP001551482">
    <property type="component" value="Unassembled WGS sequence"/>
</dbReference>
<dbReference type="SUPFAM" id="SSF52096">
    <property type="entry name" value="ClpP/crotonase"/>
    <property type="match status" value="1"/>
</dbReference>
<evidence type="ECO:0000256" key="1">
    <source>
        <dbReference type="ARBA" id="ARBA00005254"/>
    </source>
</evidence>
<comment type="caution">
    <text evidence="3">The sequence shown here is derived from an EMBL/GenBank/DDBJ whole genome shotgun (WGS) entry which is preliminary data.</text>
</comment>
<dbReference type="InterPro" id="IPR001753">
    <property type="entry name" value="Enoyl-CoA_hydra/iso"/>
</dbReference>
<dbReference type="PANTHER" id="PTHR43802:SF1">
    <property type="entry name" value="IP11341P-RELATED"/>
    <property type="match status" value="1"/>
</dbReference>
<comment type="similarity">
    <text evidence="1 2">Belongs to the enoyl-CoA hydratase/isomerase family.</text>
</comment>
<sequence>MKYAEIERPADGVALVRLNRPDRLNALSATLVSDVYTAFRTLNRERGIRAIVLTGAGRGFCSGADLSGDPDHAPDAEGRGKVGLVYRSQEHLVDMILAVHECEKPVIAAVHGAAVGGGLALALASDLRVADTTAKFGSVFIKVGLSSADVGTSYLLPRLVGPTRAAELMLTGRHFTADEADRFGMLNALTPAGGHVDAALELAGQIAQNSEYGVWMTKKGLWAGVEANSLRQQLELENRTQVLGTFTGNMTEAAVAFRERRAPVWQDM</sequence>
<evidence type="ECO:0000313" key="4">
    <source>
        <dbReference type="Proteomes" id="UP001551482"/>
    </source>
</evidence>
<dbReference type="PROSITE" id="PS00166">
    <property type="entry name" value="ENOYL_COA_HYDRATASE"/>
    <property type="match status" value="1"/>
</dbReference>
<dbReference type="Gene3D" id="3.90.226.10">
    <property type="entry name" value="2-enoyl-CoA Hydratase, Chain A, domain 1"/>
    <property type="match status" value="1"/>
</dbReference>
<evidence type="ECO:0000256" key="2">
    <source>
        <dbReference type="RuleBase" id="RU003707"/>
    </source>
</evidence>
<keyword evidence="4" id="KW-1185">Reference proteome</keyword>
<proteinExistence type="inferred from homology"/>
<dbReference type="RefSeq" id="WP_358349078.1">
    <property type="nucleotide sequence ID" value="NZ_JBEZFP010000007.1"/>
</dbReference>
<dbReference type="PANTHER" id="PTHR43802">
    <property type="entry name" value="ENOYL-COA HYDRATASE"/>
    <property type="match status" value="1"/>
</dbReference>
<dbReference type="Pfam" id="PF00378">
    <property type="entry name" value="ECH_1"/>
    <property type="match status" value="1"/>
</dbReference>
<protein>
    <submittedName>
        <fullName evidence="3">Enoyl-CoA hydratase-related protein</fullName>
    </submittedName>
</protein>
<name>A0ABV3DAI1_9ACTN</name>
<dbReference type="InterPro" id="IPR029045">
    <property type="entry name" value="ClpP/crotonase-like_dom_sf"/>
</dbReference>
<gene>
    <name evidence="3" type="ORF">AB0C36_04485</name>
</gene>
<dbReference type="InterPro" id="IPR014748">
    <property type="entry name" value="Enoyl-CoA_hydra_C"/>
</dbReference>
<reference evidence="3 4" key="1">
    <citation type="submission" date="2024-06" db="EMBL/GenBank/DDBJ databases">
        <title>The Natural Products Discovery Center: Release of the First 8490 Sequenced Strains for Exploring Actinobacteria Biosynthetic Diversity.</title>
        <authorList>
            <person name="Kalkreuter E."/>
            <person name="Kautsar S.A."/>
            <person name="Yang D."/>
            <person name="Bader C.D."/>
            <person name="Teijaro C.N."/>
            <person name="Fluegel L."/>
            <person name="Davis C.M."/>
            <person name="Simpson J.R."/>
            <person name="Lauterbach L."/>
            <person name="Steele A.D."/>
            <person name="Gui C."/>
            <person name="Meng S."/>
            <person name="Li G."/>
            <person name="Viehrig K."/>
            <person name="Ye F."/>
            <person name="Su P."/>
            <person name="Kiefer A.F."/>
            <person name="Nichols A."/>
            <person name="Cepeda A.J."/>
            <person name="Yan W."/>
            <person name="Fan B."/>
            <person name="Jiang Y."/>
            <person name="Adhikari A."/>
            <person name="Zheng C.-J."/>
            <person name="Schuster L."/>
            <person name="Cowan T.M."/>
            <person name="Smanski M.J."/>
            <person name="Chevrette M.G."/>
            <person name="De Carvalho L.P.S."/>
            <person name="Shen B."/>
        </authorList>
    </citation>
    <scope>NUCLEOTIDE SEQUENCE [LARGE SCALE GENOMIC DNA]</scope>
    <source>
        <strain evidence="3 4">NPDC048946</strain>
    </source>
</reference>
<accession>A0ABV3DAI1</accession>
<dbReference type="Gene3D" id="1.10.12.10">
    <property type="entry name" value="Lyase 2-enoyl-coa Hydratase, Chain A, domain 2"/>
    <property type="match status" value="1"/>
</dbReference>
<dbReference type="CDD" id="cd06558">
    <property type="entry name" value="crotonase-like"/>
    <property type="match status" value="1"/>
</dbReference>